<dbReference type="EMBL" id="MWWS01000004">
    <property type="protein sequence ID" value="OZG50073.1"/>
    <property type="molecule type" value="Genomic_DNA"/>
</dbReference>
<proteinExistence type="predicted"/>
<gene>
    <name evidence="1" type="ORF">BOCO_0590</name>
</gene>
<dbReference type="AlphaFoldDB" id="A0A261ET98"/>
<reference evidence="1 2" key="1">
    <citation type="journal article" date="2017" name="BMC Genomics">
        <title>Comparative genomic and phylogenomic analyses of the Bifidobacteriaceae family.</title>
        <authorList>
            <person name="Lugli G.A."/>
            <person name="Milani C."/>
            <person name="Turroni F."/>
            <person name="Duranti S."/>
            <person name="Mancabelli L."/>
            <person name="Mangifesta M."/>
            <person name="Ferrario C."/>
            <person name="Modesto M."/>
            <person name="Mattarelli P."/>
            <person name="Jiri K."/>
            <person name="van Sinderen D."/>
            <person name="Ventura M."/>
        </authorList>
    </citation>
    <scope>NUCLEOTIDE SEQUENCE [LARGE SCALE GENOMIC DNA]</scope>
    <source>
        <strain evidence="1 2">DSM 22924</strain>
    </source>
</reference>
<accession>A0A261ET98</accession>
<organism evidence="1 2">
    <name type="scientific">Bombiscardovia coagulans</name>
    <dbReference type="NCBI Taxonomy" id="686666"/>
    <lineage>
        <taxon>Bacteria</taxon>
        <taxon>Bacillati</taxon>
        <taxon>Actinomycetota</taxon>
        <taxon>Actinomycetes</taxon>
        <taxon>Bifidobacteriales</taxon>
        <taxon>Bifidobacteriaceae</taxon>
        <taxon>Bombiscardovia</taxon>
    </lineage>
</organism>
<comment type="caution">
    <text evidence="1">The sequence shown here is derived from an EMBL/GenBank/DDBJ whole genome shotgun (WGS) entry which is preliminary data.</text>
</comment>
<dbReference type="Proteomes" id="UP000216004">
    <property type="component" value="Unassembled WGS sequence"/>
</dbReference>
<protein>
    <submittedName>
        <fullName evidence="1">Uncharacterized protein</fullName>
    </submittedName>
</protein>
<evidence type="ECO:0000313" key="1">
    <source>
        <dbReference type="EMBL" id="OZG50073.1"/>
    </source>
</evidence>
<keyword evidence="2" id="KW-1185">Reference proteome</keyword>
<dbReference type="RefSeq" id="WP_158520402.1">
    <property type="nucleotide sequence ID" value="NZ_MWWS01000004.1"/>
</dbReference>
<evidence type="ECO:0000313" key="2">
    <source>
        <dbReference type="Proteomes" id="UP000216004"/>
    </source>
</evidence>
<name>A0A261ET98_9BIFI</name>
<sequence length="57" mass="6378">MTVDDDGKHVPTPVAGNGELYQRYPELVGIENMSLDQQLDTYKTVLSRLQGRLDATQ</sequence>